<dbReference type="Gene3D" id="1.10.439.10">
    <property type="entry name" value="Penicillin Amidohydrolase, domain 1"/>
    <property type="match status" value="1"/>
</dbReference>
<gene>
    <name evidence="4" type="ORF">MNBD_ALPHA06-2069</name>
</gene>
<feature type="non-terminal residue" evidence="4">
    <location>
        <position position="477"/>
    </location>
</feature>
<dbReference type="GO" id="GO:0017000">
    <property type="term" value="P:antibiotic biosynthetic process"/>
    <property type="evidence" value="ECO:0007669"/>
    <property type="project" value="InterPro"/>
</dbReference>
<proteinExistence type="inferred from homology"/>
<dbReference type="InterPro" id="IPR023343">
    <property type="entry name" value="Penicillin_amidase_dom1"/>
</dbReference>
<dbReference type="PANTHER" id="PTHR34218:SF4">
    <property type="entry name" value="ACYL-HOMOSERINE LACTONE ACYLASE QUIP"/>
    <property type="match status" value="1"/>
</dbReference>
<sequence length="477" mass="51593">MKTAFKWTLRFLLLLVGLALVIGAYVFWRFNASLPQVDGEMKLAGLQSQTSIVRDQYGIPHIFASSRHDLFFATGVAHAQDRMFQMDLSRRAARGTLSELVGKLTLRTDVQMRVLGLGRAADQSFANLNAPTQAAFRAYADGVNSVLAAKGYVPPPEYTLLMAKPEPWQPADSAAVLKMMAYGLSGDAFAEPGYAKLLEILGKDRASQFLAPYPDNAPIALSEADLGIDNQSRQTPDAAPAHSTATGEPVKGSNNWVVDGQLTSTGKPLLANDPHLALSSPGVWYFARLQSGDDMMLGATIPGTPFVTLGRNKYAAWGFTNTGPDTADLFVLAEAGLEASTENTSIKVRWGDDQPLQIRRTAQGPVLDAKWFRAGKMAKDGEVVVLQNTLDDGDDTTGEIGISLLDAKTFADFKQGLRSYIMPQQNMVFADTTDTIGFVAPARVPVRDAAGNWIGEIPYDELPSASNPKKHYFATAN</sequence>
<keyword evidence="3" id="KW-0812">Transmembrane</keyword>
<protein>
    <recommendedName>
        <fullName evidence="5">Penicillin amidase family protein</fullName>
    </recommendedName>
</protein>
<name>A0A3B0RBF2_9ZZZZ</name>
<dbReference type="GO" id="GO:0016811">
    <property type="term" value="F:hydrolase activity, acting on carbon-nitrogen (but not peptide) bonds, in linear amides"/>
    <property type="evidence" value="ECO:0007669"/>
    <property type="project" value="InterPro"/>
</dbReference>
<evidence type="ECO:0000256" key="3">
    <source>
        <dbReference type="SAM" id="Phobius"/>
    </source>
</evidence>
<dbReference type="Gene3D" id="3.60.20.10">
    <property type="entry name" value="Glutamine Phosphoribosylpyrophosphate, subunit 1, domain 1"/>
    <property type="match status" value="2"/>
</dbReference>
<evidence type="ECO:0000313" key="4">
    <source>
        <dbReference type="EMBL" id="VAV90440.1"/>
    </source>
</evidence>
<feature type="region of interest" description="Disordered" evidence="2">
    <location>
        <begin position="230"/>
        <end position="254"/>
    </location>
</feature>
<keyword evidence="3" id="KW-1133">Transmembrane helix</keyword>
<organism evidence="4">
    <name type="scientific">hydrothermal vent metagenome</name>
    <dbReference type="NCBI Taxonomy" id="652676"/>
    <lineage>
        <taxon>unclassified sequences</taxon>
        <taxon>metagenomes</taxon>
        <taxon>ecological metagenomes</taxon>
    </lineage>
</organism>
<evidence type="ECO:0008006" key="5">
    <source>
        <dbReference type="Google" id="ProtNLM"/>
    </source>
</evidence>
<evidence type="ECO:0000256" key="1">
    <source>
        <dbReference type="ARBA" id="ARBA00006586"/>
    </source>
</evidence>
<dbReference type="InterPro" id="IPR002692">
    <property type="entry name" value="S45"/>
</dbReference>
<accession>A0A3B0RBF2</accession>
<dbReference type="InterPro" id="IPR029055">
    <property type="entry name" value="Ntn_hydrolases_N"/>
</dbReference>
<dbReference type="EMBL" id="UOEE01000110">
    <property type="protein sequence ID" value="VAV90440.1"/>
    <property type="molecule type" value="Genomic_DNA"/>
</dbReference>
<dbReference type="AlphaFoldDB" id="A0A3B0RBF2"/>
<reference evidence="4" key="1">
    <citation type="submission" date="2018-06" db="EMBL/GenBank/DDBJ databases">
        <authorList>
            <person name="Zhirakovskaya E."/>
        </authorList>
    </citation>
    <scope>NUCLEOTIDE SEQUENCE</scope>
</reference>
<keyword evidence="3" id="KW-0472">Membrane</keyword>
<comment type="similarity">
    <text evidence="1">Belongs to the peptidase S45 family.</text>
</comment>
<evidence type="ECO:0000256" key="2">
    <source>
        <dbReference type="SAM" id="MobiDB-lite"/>
    </source>
</evidence>
<dbReference type="SUPFAM" id="SSF56235">
    <property type="entry name" value="N-terminal nucleophile aminohydrolases (Ntn hydrolases)"/>
    <property type="match status" value="1"/>
</dbReference>
<dbReference type="Pfam" id="PF01804">
    <property type="entry name" value="Penicil_amidase"/>
    <property type="match status" value="1"/>
</dbReference>
<feature type="transmembrane region" description="Helical" evidence="3">
    <location>
        <begin position="7"/>
        <end position="28"/>
    </location>
</feature>
<dbReference type="PANTHER" id="PTHR34218">
    <property type="entry name" value="PEPTIDASE S45 PENICILLIN AMIDASE"/>
    <property type="match status" value="1"/>
</dbReference>